<dbReference type="EC" id="3.5.4.2" evidence="5"/>
<keyword evidence="1 5" id="KW-0479">Metal-binding</keyword>
<evidence type="ECO:0000256" key="2">
    <source>
        <dbReference type="ARBA" id="ARBA00022801"/>
    </source>
</evidence>
<feature type="domain" description="Adenosine deaminase" evidence="6">
    <location>
        <begin position="13"/>
        <end position="333"/>
    </location>
</feature>
<comment type="cofactor">
    <cofactor evidence="5">
        <name>Zn(2+)</name>
        <dbReference type="ChEBI" id="CHEBI:29105"/>
    </cofactor>
    <text evidence="5">Binds 1 zinc ion per subunit.</text>
</comment>
<feature type="binding site" evidence="5">
    <location>
        <position position="280"/>
    </location>
    <ligand>
        <name>substrate</name>
    </ligand>
</feature>
<proteinExistence type="inferred from homology"/>
<dbReference type="InterPro" id="IPR006330">
    <property type="entry name" value="Ado/ade_deaminase"/>
</dbReference>
<dbReference type="PANTHER" id="PTHR43114">
    <property type="entry name" value="ADENINE DEAMINASE"/>
    <property type="match status" value="1"/>
</dbReference>
<dbReference type="CDD" id="cd01320">
    <property type="entry name" value="ADA"/>
    <property type="match status" value="1"/>
</dbReference>
<evidence type="ECO:0000256" key="5">
    <source>
        <dbReference type="HAMAP-Rule" id="MF_01962"/>
    </source>
</evidence>
<comment type="similarity">
    <text evidence="5">Belongs to the metallo-dependent hydrolases superfamily. Adenosine and AMP deaminases family. Adenine deaminase type 2 subfamily.</text>
</comment>
<accession>A0A1X6ZJ55</accession>
<dbReference type="Proteomes" id="UP000193061">
    <property type="component" value="Unassembled WGS sequence"/>
</dbReference>
<dbReference type="NCBIfam" id="TIGR01430">
    <property type="entry name" value="aden_deam"/>
    <property type="match status" value="1"/>
</dbReference>
<evidence type="ECO:0000313" key="8">
    <source>
        <dbReference type="Proteomes" id="UP000193061"/>
    </source>
</evidence>
<reference evidence="7 8" key="1">
    <citation type="submission" date="2017-03" db="EMBL/GenBank/DDBJ databases">
        <authorList>
            <person name="Afonso C.L."/>
            <person name="Miller P.J."/>
            <person name="Scott M.A."/>
            <person name="Spackman E."/>
            <person name="Goraichik I."/>
            <person name="Dimitrov K.M."/>
            <person name="Suarez D.L."/>
            <person name="Swayne D.E."/>
        </authorList>
    </citation>
    <scope>NUCLEOTIDE SEQUENCE [LARGE SCALE GENOMIC DNA]</scope>
    <source>
        <strain evidence="7 8">CECT 7450</strain>
    </source>
</reference>
<dbReference type="InterPro" id="IPR028892">
    <property type="entry name" value="ADE"/>
</dbReference>
<keyword evidence="2 5" id="KW-0378">Hydrolase</keyword>
<keyword evidence="3 5" id="KW-0862">Zinc</keyword>
<dbReference type="RefSeq" id="WP_085806289.1">
    <property type="nucleotide sequence ID" value="NZ_FWFX01000008.1"/>
</dbReference>
<dbReference type="Pfam" id="PF00962">
    <property type="entry name" value="A_deaminase"/>
    <property type="match status" value="1"/>
</dbReference>
<feature type="binding site" evidence="5">
    <location>
        <position position="198"/>
    </location>
    <ligand>
        <name>Zn(2+)</name>
        <dbReference type="ChEBI" id="CHEBI:29105"/>
        <note>catalytic</note>
    </ligand>
</feature>
<dbReference type="PANTHER" id="PTHR43114:SF6">
    <property type="entry name" value="ADENINE DEAMINASE"/>
    <property type="match status" value="1"/>
</dbReference>
<dbReference type="GO" id="GO:0008270">
    <property type="term" value="F:zinc ion binding"/>
    <property type="evidence" value="ECO:0007669"/>
    <property type="project" value="UniProtKB-UniRule"/>
</dbReference>
<evidence type="ECO:0000256" key="3">
    <source>
        <dbReference type="ARBA" id="ARBA00022833"/>
    </source>
</evidence>
<organism evidence="7 8">
    <name type="scientific">Roseovarius albus</name>
    <dbReference type="NCBI Taxonomy" id="1247867"/>
    <lineage>
        <taxon>Bacteria</taxon>
        <taxon>Pseudomonadati</taxon>
        <taxon>Pseudomonadota</taxon>
        <taxon>Alphaproteobacteria</taxon>
        <taxon>Rhodobacterales</taxon>
        <taxon>Roseobacteraceae</taxon>
        <taxon>Roseovarius</taxon>
    </lineage>
</organism>
<gene>
    <name evidence="7" type="ORF">ROA7450_02663</name>
</gene>
<dbReference type="GO" id="GO:0006146">
    <property type="term" value="P:adenine catabolic process"/>
    <property type="evidence" value="ECO:0007669"/>
    <property type="project" value="UniProtKB-UniRule"/>
</dbReference>
<evidence type="ECO:0000259" key="6">
    <source>
        <dbReference type="Pfam" id="PF00962"/>
    </source>
</evidence>
<dbReference type="EMBL" id="FWFX01000008">
    <property type="protein sequence ID" value="SLN52729.1"/>
    <property type="molecule type" value="Genomic_DNA"/>
</dbReference>
<sequence length="341" mass="37908">MSNLSQALIDHLPKAELHLHIEGTLEPAMMLELAKRNGVELPYASVEEVAKAYEFDCLQDFLDLYYQGMSVLLTERDFYDLTWAYLVRVHADRLTHVELFFDPQAHTDRGVAFETVLAGITQALEDAKKEFGITSKLIMCFLRHLPEEEAFEALECACKHKDHIFGVGLDSSEQGHPPEKFARVFEAARKEGFTPVAHVGEEGTAENVRDALDLLKIERVDHGNHALDDAALTKRLADQQTPLTMCPISNWRLKGIPSLSASPVKKALDAGLLVTVNSDDPSYFGGYLNDNYRAVVEHLDVTEQDVVTLAKNSFAASFLSDGEKQAHLDAIDRQVEGVSKG</sequence>
<keyword evidence="8" id="KW-1185">Reference proteome</keyword>
<evidence type="ECO:0000256" key="4">
    <source>
        <dbReference type="ARBA" id="ARBA00023080"/>
    </source>
</evidence>
<dbReference type="OrthoDB" id="105475at2"/>
<dbReference type="Gene3D" id="3.20.20.140">
    <property type="entry name" value="Metal-dependent hydrolases"/>
    <property type="match status" value="1"/>
</dbReference>
<dbReference type="InterPro" id="IPR032466">
    <property type="entry name" value="Metal_Hydrolase"/>
</dbReference>
<comment type="catalytic activity">
    <reaction evidence="5">
        <text>adenine + H2O + H(+) = hypoxanthine + NH4(+)</text>
        <dbReference type="Rhea" id="RHEA:23688"/>
        <dbReference type="ChEBI" id="CHEBI:15377"/>
        <dbReference type="ChEBI" id="CHEBI:15378"/>
        <dbReference type="ChEBI" id="CHEBI:16708"/>
        <dbReference type="ChEBI" id="CHEBI:17368"/>
        <dbReference type="ChEBI" id="CHEBI:28938"/>
        <dbReference type="EC" id="3.5.4.2"/>
    </reaction>
</comment>
<dbReference type="HAMAP" id="MF_01962">
    <property type="entry name" value="Adenine_deaminase"/>
    <property type="match status" value="1"/>
</dbReference>
<comment type="function">
    <text evidence="5">Catalyzes the hydrolytic deamination of adenine to hypoxanthine. Plays an important role in the purine salvage pathway and in nitrogen catabolism.</text>
</comment>
<dbReference type="InterPro" id="IPR001365">
    <property type="entry name" value="A_deaminase_dom"/>
</dbReference>
<keyword evidence="4 5" id="KW-0546">Nucleotide metabolism</keyword>
<dbReference type="GO" id="GO:0043103">
    <property type="term" value="P:hypoxanthine salvage"/>
    <property type="evidence" value="ECO:0007669"/>
    <property type="project" value="UniProtKB-UniRule"/>
</dbReference>
<feature type="active site" description="Proton donor" evidence="5">
    <location>
        <position position="201"/>
    </location>
</feature>
<dbReference type="GO" id="GO:0005829">
    <property type="term" value="C:cytosol"/>
    <property type="evidence" value="ECO:0007669"/>
    <property type="project" value="TreeGrafter"/>
</dbReference>
<dbReference type="GO" id="GO:0000034">
    <property type="term" value="F:adenine deaminase activity"/>
    <property type="evidence" value="ECO:0007669"/>
    <property type="project" value="UniProtKB-UniRule"/>
</dbReference>
<dbReference type="SUPFAM" id="SSF51556">
    <property type="entry name" value="Metallo-dependent hydrolases"/>
    <property type="match status" value="1"/>
</dbReference>
<feature type="binding site" evidence="5">
    <location>
        <position position="18"/>
    </location>
    <ligand>
        <name>Zn(2+)</name>
        <dbReference type="ChEBI" id="CHEBI:29105"/>
        <note>catalytic</note>
    </ligand>
</feature>
<protein>
    <recommendedName>
        <fullName evidence="5">Adenine deaminase</fullName>
        <shortName evidence="5">ADE</shortName>
        <ecNumber evidence="5">3.5.4.2</ecNumber>
    </recommendedName>
    <alternativeName>
        <fullName evidence="5">Adenine aminohydrolase</fullName>
        <shortName evidence="5">AAH</shortName>
    </alternativeName>
</protein>
<evidence type="ECO:0000313" key="7">
    <source>
        <dbReference type="EMBL" id="SLN52729.1"/>
    </source>
</evidence>
<dbReference type="GO" id="GO:0009117">
    <property type="term" value="P:nucleotide metabolic process"/>
    <property type="evidence" value="ECO:0007669"/>
    <property type="project" value="UniProtKB-KW"/>
</dbReference>
<feature type="site" description="Important for catalytic activity" evidence="5">
    <location>
        <position position="222"/>
    </location>
</feature>
<feature type="binding site" evidence="5">
    <location>
        <position position="279"/>
    </location>
    <ligand>
        <name>Zn(2+)</name>
        <dbReference type="ChEBI" id="CHEBI:29105"/>
        <note>catalytic</note>
    </ligand>
</feature>
<dbReference type="AlphaFoldDB" id="A0A1X6ZJ55"/>
<feature type="binding site" evidence="5">
    <location>
        <position position="20"/>
    </location>
    <ligand>
        <name>Zn(2+)</name>
        <dbReference type="ChEBI" id="CHEBI:29105"/>
        <note>catalytic</note>
    </ligand>
</feature>
<dbReference type="FunFam" id="3.20.20.140:FF:000039">
    <property type="entry name" value="Adenine deaminase"/>
    <property type="match status" value="1"/>
</dbReference>
<evidence type="ECO:0000256" key="1">
    <source>
        <dbReference type="ARBA" id="ARBA00022723"/>
    </source>
</evidence>
<dbReference type="NCBIfam" id="NF006850">
    <property type="entry name" value="PRK09358.1-6"/>
    <property type="match status" value="1"/>
</dbReference>
<name>A0A1X6ZJ55_9RHOB</name>